<dbReference type="Proteomes" id="UP001201812">
    <property type="component" value="Unassembled WGS sequence"/>
</dbReference>
<dbReference type="AlphaFoldDB" id="A0AAD4MKY6"/>
<accession>A0AAD4MKY6</accession>
<reference evidence="2" key="1">
    <citation type="submission" date="2022-01" db="EMBL/GenBank/DDBJ databases">
        <title>Genome Sequence Resource for Two Populations of Ditylenchus destructor, the Migratory Endoparasitic Phytonematode.</title>
        <authorList>
            <person name="Zhang H."/>
            <person name="Lin R."/>
            <person name="Xie B."/>
        </authorList>
    </citation>
    <scope>NUCLEOTIDE SEQUENCE</scope>
    <source>
        <strain evidence="2">BazhouSP</strain>
    </source>
</reference>
<name>A0AAD4MKY6_9BILA</name>
<protein>
    <recommendedName>
        <fullName evidence="1">DUF1758 domain-containing protein</fullName>
    </recommendedName>
</protein>
<dbReference type="EMBL" id="JAKKPZ010000274">
    <property type="protein sequence ID" value="KAI1697312.1"/>
    <property type="molecule type" value="Genomic_DNA"/>
</dbReference>
<gene>
    <name evidence="2" type="ORF">DdX_18554</name>
</gene>
<keyword evidence="3" id="KW-1185">Reference proteome</keyword>
<feature type="domain" description="DUF1758" evidence="1">
    <location>
        <begin position="17"/>
        <end position="163"/>
    </location>
</feature>
<evidence type="ECO:0000259" key="1">
    <source>
        <dbReference type="Pfam" id="PF05585"/>
    </source>
</evidence>
<evidence type="ECO:0000313" key="3">
    <source>
        <dbReference type="Proteomes" id="UP001201812"/>
    </source>
</evidence>
<dbReference type="InterPro" id="IPR008737">
    <property type="entry name" value="DUF1758"/>
</dbReference>
<organism evidence="2 3">
    <name type="scientific">Ditylenchus destructor</name>
    <dbReference type="NCBI Taxonomy" id="166010"/>
    <lineage>
        <taxon>Eukaryota</taxon>
        <taxon>Metazoa</taxon>
        <taxon>Ecdysozoa</taxon>
        <taxon>Nematoda</taxon>
        <taxon>Chromadorea</taxon>
        <taxon>Rhabditida</taxon>
        <taxon>Tylenchina</taxon>
        <taxon>Tylenchomorpha</taxon>
        <taxon>Sphaerularioidea</taxon>
        <taxon>Anguinidae</taxon>
        <taxon>Anguininae</taxon>
        <taxon>Ditylenchus</taxon>
    </lineage>
</organism>
<sequence>MQSTEISLTKCAINMILNPNDPSQVTNPLIAFTDGFAYSYICEERSSELDLVLIPRKTTEIISLGHHYISLTSNHETHVVFWCRGVPKEFLLRIVPKISFPINYIIPPSQNPFECLDTSNFPLRTDFPDILTGNNYLYDFHLYTLCKLPSGFHLLDSDVGPIFGGFGTHDPSEIPGEVSDTQMHSTDVVLTDPSTSQVPPSPSLSNNNFYQIQNQDIPPNQPSTSHSVPRTCVRLEFKFPCLLCMSSSHSASQCSTDLSSRRSILEEKKLCIKCLKRHGPNSCRRITNCEICNEPHHRIVCPNAFPNKDSLGMISGSDYVPYVSKKETSP</sequence>
<comment type="caution">
    <text evidence="2">The sequence shown here is derived from an EMBL/GenBank/DDBJ whole genome shotgun (WGS) entry which is preliminary data.</text>
</comment>
<evidence type="ECO:0000313" key="2">
    <source>
        <dbReference type="EMBL" id="KAI1697312.1"/>
    </source>
</evidence>
<dbReference type="Pfam" id="PF05585">
    <property type="entry name" value="DUF1758"/>
    <property type="match status" value="1"/>
</dbReference>
<proteinExistence type="predicted"/>